<dbReference type="PATRIC" id="fig|1397108.4.peg.1036"/>
<dbReference type="OrthoDB" id="7540582at2"/>
<protein>
    <submittedName>
        <fullName evidence="1">Capsule polysaccharide export protein</fullName>
    </submittedName>
</protein>
<sequence length="347" mass="39239">MSKKLTIHVGMGKTGTSALQQFLLKETGFLKRSGIHYLGRFLEHIDGFEGLTGPGELNTPAALAVGLAELETFAATSEASHFILSNEVLAQARNAQDTSAVIGAYAKETEVFSEVEVILVFRRQDEWIESAYRQWGLKHKLHTGFSTKTPQEFADESAHHLDYAAIYDLWSNAAPTSVHSYDDIRDVDGIVQYFCTYWGLRHPDRFDEYKSVHGSLGPSQANFVALYNRGHEEKVRDYDMRRVMRMYSLPELSAPDSATMPVEIRQSVLDRYAPTNTDLARALGRDRLFHERPMGKPSQYSNRVEDALTYLAVISREQAEEIQRLRHRLNALEKLVGKRDGLGKRDG</sequence>
<reference evidence="2" key="1">
    <citation type="submission" date="2015-05" db="EMBL/GenBank/DDBJ databases">
        <authorList>
            <person name="Oh H.-M."/>
            <person name="Yang J.-A."/>
            <person name="Cho J.-C."/>
            <person name="Kang I."/>
        </authorList>
    </citation>
    <scope>NUCLEOTIDE SEQUENCE [LARGE SCALE GENOMIC DNA]</scope>
    <source>
        <strain evidence="2">IMCC 12053</strain>
    </source>
</reference>
<accession>A0A0N7HIE0</accession>
<organism evidence="1 2">
    <name type="scientific">Celeribacter marinus</name>
    <dbReference type="NCBI Taxonomy" id="1397108"/>
    <lineage>
        <taxon>Bacteria</taxon>
        <taxon>Pseudomonadati</taxon>
        <taxon>Pseudomonadota</taxon>
        <taxon>Alphaproteobacteria</taxon>
        <taxon>Rhodobacterales</taxon>
        <taxon>Roseobacteraceae</taxon>
        <taxon>Celeribacter</taxon>
    </lineage>
</organism>
<dbReference type="AlphaFoldDB" id="A0A0N7HIE0"/>
<dbReference type="InterPro" id="IPR027417">
    <property type="entry name" value="P-loop_NTPase"/>
</dbReference>
<dbReference type="RefSeq" id="WP_062216255.1">
    <property type="nucleotide sequence ID" value="NZ_CP012023.1"/>
</dbReference>
<dbReference type="STRING" id="1397108.IMCC12053_1009"/>
<gene>
    <name evidence="1" type="ORF">IMCC12053_1009</name>
</gene>
<name>A0A0N7HIE0_9RHOB</name>
<proteinExistence type="predicted"/>
<dbReference type="SUPFAM" id="SSF52540">
    <property type="entry name" value="P-loop containing nucleoside triphosphate hydrolases"/>
    <property type="match status" value="1"/>
</dbReference>
<dbReference type="Gene3D" id="3.40.50.300">
    <property type="entry name" value="P-loop containing nucleotide triphosphate hydrolases"/>
    <property type="match status" value="1"/>
</dbReference>
<dbReference type="EMBL" id="CP012023">
    <property type="protein sequence ID" value="ALI54957.1"/>
    <property type="molecule type" value="Genomic_DNA"/>
</dbReference>
<dbReference type="KEGG" id="cmar:IMCC12053_1009"/>
<dbReference type="Proteomes" id="UP000064920">
    <property type="component" value="Chromosome"/>
</dbReference>
<keyword evidence="2" id="KW-1185">Reference proteome</keyword>
<evidence type="ECO:0000313" key="2">
    <source>
        <dbReference type="Proteomes" id="UP000064920"/>
    </source>
</evidence>
<evidence type="ECO:0000313" key="1">
    <source>
        <dbReference type="EMBL" id="ALI54957.1"/>
    </source>
</evidence>